<organism evidence="1 2">
    <name type="scientific">Lithocarpus litseifolius</name>
    <dbReference type="NCBI Taxonomy" id="425828"/>
    <lineage>
        <taxon>Eukaryota</taxon>
        <taxon>Viridiplantae</taxon>
        <taxon>Streptophyta</taxon>
        <taxon>Embryophyta</taxon>
        <taxon>Tracheophyta</taxon>
        <taxon>Spermatophyta</taxon>
        <taxon>Magnoliopsida</taxon>
        <taxon>eudicotyledons</taxon>
        <taxon>Gunneridae</taxon>
        <taxon>Pentapetalae</taxon>
        <taxon>rosids</taxon>
        <taxon>fabids</taxon>
        <taxon>Fagales</taxon>
        <taxon>Fagaceae</taxon>
        <taxon>Lithocarpus</taxon>
    </lineage>
</organism>
<gene>
    <name evidence="1" type="ORF">SO802_012113</name>
</gene>
<evidence type="ECO:0000313" key="2">
    <source>
        <dbReference type="Proteomes" id="UP001459277"/>
    </source>
</evidence>
<dbReference type="Proteomes" id="UP001459277">
    <property type="component" value="Unassembled WGS sequence"/>
</dbReference>
<protein>
    <submittedName>
        <fullName evidence="1">Uncharacterized protein</fullName>
    </submittedName>
</protein>
<dbReference type="EMBL" id="JAZDWU010000004">
    <property type="protein sequence ID" value="KAL0004552.1"/>
    <property type="molecule type" value="Genomic_DNA"/>
</dbReference>
<keyword evidence="2" id="KW-1185">Reference proteome</keyword>
<accession>A0AAW2D1V3</accession>
<dbReference type="AlphaFoldDB" id="A0AAW2D1V3"/>
<sequence>MLSLLSGKLVIEQHSGLGTCSSLLCNARQWLHGRYTEASLASFRQTFNIPEDVNVAYCHESDFAFHRGPNVAFFPLMSILEGGVRFPVNLLLLRTLRFYGLCPEQLPPNFYRVVSCVNRLNQIYGLQLDHNDINHMYSLCGNKRTNYYLKVRDMRVRLISCLPDSNRNSAGEFVRVSGNWFADDTPCPLSRREVGSYRALTSPQFFPLL</sequence>
<proteinExistence type="predicted"/>
<name>A0AAW2D1V3_9ROSI</name>
<evidence type="ECO:0000313" key="1">
    <source>
        <dbReference type="EMBL" id="KAL0004552.1"/>
    </source>
</evidence>
<reference evidence="1 2" key="1">
    <citation type="submission" date="2024-01" db="EMBL/GenBank/DDBJ databases">
        <title>A telomere-to-telomere, gap-free genome of sweet tea (Lithocarpus litseifolius).</title>
        <authorList>
            <person name="Zhou J."/>
        </authorList>
    </citation>
    <scope>NUCLEOTIDE SEQUENCE [LARGE SCALE GENOMIC DNA]</scope>
    <source>
        <strain evidence="1">Zhou-2022a</strain>
        <tissue evidence="1">Leaf</tissue>
    </source>
</reference>
<comment type="caution">
    <text evidence="1">The sequence shown here is derived from an EMBL/GenBank/DDBJ whole genome shotgun (WGS) entry which is preliminary data.</text>
</comment>